<name>A0ABT1N5Q3_9GAMM</name>
<comment type="caution">
    <text evidence="1">The sequence shown here is derived from an EMBL/GenBank/DDBJ whole genome shotgun (WGS) entry which is preliminary data.</text>
</comment>
<keyword evidence="2" id="KW-1185">Reference proteome</keyword>
<sequence>MQTHTQYPLFIKELALEQILECDHDCLKIDVLDNESKIAPMLSAQLGKTVIDHESLGDYTVLAFATNNTNRRAFFILLLRPEDLFVWFDKVEGKFKFQLEDGAKWLGTWSGHTQSFVWSQGNNQGCDYRVLYISQDELASVYFKQSGSMDML</sequence>
<evidence type="ECO:0000313" key="2">
    <source>
        <dbReference type="Proteomes" id="UP001524460"/>
    </source>
</evidence>
<gene>
    <name evidence="1" type="ORF">NHN17_18680</name>
</gene>
<protein>
    <submittedName>
        <fullName evidence="1">Uncharacterized protein</fullName>
    </submittedName>
</protein>
<dbReference type="RefSeq" id="WP_255044161.1">
    <property type="nucleotide sequence ID" value="NZ_JANEYT010000055.1"/>
</dbReference>
<organism evidence="1 2">
    <name type="scientific">Photobacterium pectinilyticum</name>
    <dbReference type="NCBI Taxonomy" id="2906793"/>
    <lineage>
        <taxon>Bacteria</taxon>
        <taxon>Pseudomonadati</taxon>
        <taxon>Pseudomonadota</taxon>
        <taxon>Gammaproteobacteria</taxon>
        <taxon>Vibrionales</taxon>
        <taxon>Vibrionaceae</taxon>
        <taxon>Photobacterium</taxon>
    </lineage>
</organism>
<accession>A0ABT1N5Q3</accession>
<dbReference type="Proteomes" id="UP001524460">
    <property type="component" value="Unassembled WGS sequence"/>
</dbReference>
<dbReference type="EMBL" id="JANEYT010000055">
    <property type="protein sequence ID" value="MCQ1060073.1"/>
    <property type="molecule type" value="Genomic_DNA"/>
</dbReference>
<proteinExistence type="predicted"/>
<evidence type="ECO:0000313" key="1">
    <source>
        <dbReference type="EMBL" id="MCQ1060073.1"/>
    </source>
</evidence>
<reference evidence="1 2" key="1">
    <citation type="submission" date="2022-07" db="EMBL/GenBank/DDBJ databases">
        <title>Photobacterium pectinilyticum sp. nov., a marine bacterium isolated from surface seawater of Qingdao offshore.</title>
        <authorList>
            <person name="Wang X."/>
        </authorList>
    </citation>
    <scope>NUCLEOTIDE SEQUENCE [LARGE SCALE GENOMIC DNA]</scope>
    <source>
        <strain evidence="1 2">ZSDE20</strain>
    </source>
</reference>